<dbReference type="Proteomes" id="UP001060170">
    <property type="component" value="Chromosome 11"/>
</dbReference>
<dbReference type="EMBL" id="CM045875">
    <property type="protein sequence ID" value="KAI7943979.1"/>
    <property type="molecule type" value="Genomic_DNA"/>
</dbReference>
<reference evidence="2" key="2">
    <citation type="journal article" date="2018" name="Mol. Plant Microbe Interact.">
        <title>Genome sequence resources for the wheat stripe rust pathogen (Puccinia striiformis f. sp. tritici) and the barley stripe rust pathogen (Puccinia striiformis f. sp. hordei).</title>
        <authorList>
            <person name="Xia C."/>
            <person name="Wang M."/>
            <person name="Yin C."/>
            <person name="Cornejo O.E."/>
            <person name="Hulbert S.H."/>
            <person name="Chen X."/>
        </authorList>
    </citation>
    <scope>NUCLEOTIDE SEQUENCE [LARGE SCALE GENOMIC DNA]</scope>
    <source>
        <strain evidence="2">93-210</strain>
    </source>
</reference>
<name>A0ACC0E299_9BASI</name>
<proteinExistence type="predicted"/>
<reference evidence="2" key="1">
    <citation type="journal article" date="2018" name="BMC Genomics">
        <title>Genomic insights into host adaptation between the wheat stripe rust pathogen (Puccinia striiformis f. sp. tritici) and the barley stripe rust pathogen (Puccinia striiformis f. sp. hordei).</title>
        <authorList>
            <person name="Xia C."/>
            <person name="Wang M."/>
            <person name="Yin C."/>
            <person name="Cornejo O.E."/>
            <person name="Hulbert S.H."/>
            <person name="Chen X."/>
        </authorList>
    </citation>
    <scope>NUCLEOTIDE SEQUENCE [LARGE SCALE GENOMIC DNA]</scope>
    <source>
        <strain evidence="2">93-210</strain>
    </source>
</reference>
<comment type="caution">
    <text evidence="1">The sequence shown here is derived from an EMBL/GenBank/DDBJ whole genome shotgun (WGS) entry which is preliminary data.</text>
</comment>
<evidence type="ECO:0000313" key="1">
    <source>
        <dbReference type="EMBL" id="KAI7943979.1"/>
    </source>
</evidence>
<keyword evidence="2" id="KW-1185">Reference proteome</keyword>
<organism evidence="1 2">
    <name type="scientific">Puccinia striiformis f. sp. tritici</name>
    <dbReference type="NCBI Taxonomy" id="168172"/>
    <lineage>
        <taxon>Eukaryota</taxon>
        <taxon>Fungi</taxon>
        <taxon>Dikarya</taxon>
        <taxon>Basidiomycota</taxon>
        <taxon>Pucciniomycotina</taxon>
        <taxon>Pucciniomycetes</taxon>
        <taxon>Pucciniales</taxon>
        <taxon>Pucciniaceae</taxon>
        <taxon>Puccinia</taxon>
    </lineage>
</organism>
<gene>
    <name evidence="1" type="ORF">MJO28_011507</name>
</gene>
<reference evidence="1 2" key="3">
    <citation type="journal article" date="2022" name="Microbiol. Spectr.">
        <title>Folding features and dynamics of 3D genome architecture in plant fungal pathogens.</title>
        <authorList>
            <person name="Xia C."/>
        </authorList>
    </citation>
    <scope>NUCLEOTIDE SEQUENCE [LARGE SCALE GENOMIC DNA]</scope>
    <source>
        <strain evidence="1 2">93-210</strain>
    </source>
</reference>
<accession>A0ACC0E299</accession>
<protein>
    <submittedName>
        <fullName evidence="1">Uncharacterized protein</fullName>
    </submittedName>
</protein>
<sequence>MPPNESETIYAVSTSSAQLAMPGTRRRISMPSPHPAAAGQQTGDPSHRDKCHHGSDRLTL</sequence>
<evidence type="ECO:0000313" key="2">
    <source>
        <dbReference type="Proteomes" id="UP001060170"/>
    </source>
</evidence>